<evidence type="ECO:0000256" key="3">
    <source>
        <dbReference type="ARBA" id="ARBA00022692"/>
    </source>
</evidence>
<evidence type="ECO:0000313" key="8">
    <source>
        <dbReference type="EMBL" id="KXT71217.1"/>
    </source>
</evidence>
<dbReference type="Gene3D" id="1.20.1720.10">
    <property type="entry name" value="Multidrug resistance protein D"/>
    <property type="match status" value="1"/>
</dbReference>
<keyword evidence="3 6" id="KW-0812">Transmembrane</keyword>
<accession>A0A139N5Y3</accession>
<reference evidence="8 9" key="1">
    <citation type="submission" date="2016-01" db="EMBL/GenBank/DDBJ databases">
        <title>Highly variable Streptococcus oralis are common among viridans streptococci isolated from primates.</title>
        <authorList>
            <person name="Denapaite D."/>
            <person name="Rieger M."/>
            <person name="Koendgen S."/>
            <person name="Brueckner R."/>
            <person name="Ochigava I."/>
            <person name="Kappeler P."/>
            <person name="Maetz-Rensing K."/>
            <person name="Leendertz F."/>
            <person name="Hakenbeck R."/>
        </authorList>
    </citation>
    <scope>NUCLEOTIDE SEQUENCE [LARGE SCALE GENOMIC DNA]</scope>
    <source>
        <strain evidence="8 9">DD07</strain>
    </source>
</reference>
<dbReference type="InterPro" id="IPR011701">
    <property type="entry name" value="MFS"/>
</dbReference>
<dbReference type="PATRIC" id="fig|1302.21.peg.1470"/>
<keyword evidence="5 6" id="KW-0472">Membrane</keyword>
<feature type="domain" description="Major facilitator superfamily (MFS) profile" evidence="7">
    <location>
        <begin position="79"/>
        <end position="514"/>
    </location>
</feature>
<dbReference type="GO" id="GO:0005886">
    <property type="term" value="C:plasma membrane"/>
    <property type="evidence" value="ECO:0007669"/>
    <property type="project" value="UniProtKB-SubCell"/>
</dbReference>
<feature type="transmembrane region" description="Helical" evidence="6">
    <location>
        <begin position="77"/>
        <end position="97"/>
    </location>
</feature>
<dbReference type="GO" id="GO:0022857">
    <property type="term" value="F:transmembrane transporter activity"/>
    <property type="evidence" value="ECO:0007669"/>
    <property type="project" value="InterPro"/>
</dbReference>
<organism evidence="8 9">
    <name type="scientific">Streptococcus gordonii</name>
    <dbReference type="NCBI Taxonomy" id="1302"/>
    <lineage>
        <taxon>Bacteria</taxon>
        <taxon>Bacillati</taxon>
        <taxon>Bacillota</taxon>
        <taxon>Bacilli</taxon>
        <taxon>Lactobacillales</taxon>
        <taxon>Streptococcaceae</taxon>
        <taxon>Streptococcus</taxon>
    </lineage>
</organism>
<feature type="transmembrane region" description="Helical" evidence="6">
    <location>
        <begin position="394"/>
        <end position="412"/>
    </location>
</feature>
<keyword evidence="4 6" id="KW-1133">Transmembrane helix</keyword>
<dbReference type="Gene3D" id="1.20.1250.20">
    <property type="entry name" value="MFS general substrate transporter like domains"/>
    <property type="match status" value="1"/>
</dbReference>
<feature type="transmembrane region" description="Helical" evidence="6">
    <location>
        <begin position="361"/>
        <end position="382"/>
    </location>
</feature>
<feature type="transmembrane region" description="Helical" evidence="6">
    <location>
        <begin position="174"/>
        <end position="192"/>
    </location>
</feature>
<dbReference type="InterPro" id="IPR020846">
    <property type="entry name" value="MFS_dom"/>
</dbReference>
<feature type="transmembrane region" description="Helical" evidence="6">
    <location>
        <begin position="490"/>
        <end position="510"/>
    </location>
</feature>
<gene>
    <name evidence="8" type="ORF">SGODD07_01315</name>
</gene>
<dbReference type="InterPro" id="IPR036259">
    <property type="entry name" value="MFS_trans_sf"/>
</dbReference>
<feature type="transmembrane region" description="Helical" evidence="6">
    <location>
        <begin position="418"/>
        <end position="436"/>
    </location>
</feature>
<evidence type="ECO:0000259" key="7">
    <source>
        <dbReference type="PROSITE" id="PS50850"/>
    </source>
</evidence>
<name>A0A139N5Y3_STRGN</name>
<dbReference type="Proteomes" id="UP000070096">
    <property type="component" value="Unassembled WGS sequence"/>
</dbReference>
<dbReference type="SUPFAM" id="SSF103473">
    <property type="entry name" value="MFS general substrate transporter"/>
    <property type="match status" value="1"/>
</dbReference>
<dbReference type="EMBL" id="LQRC01000193">
    <property type="protein sequence ID" value="KXT71217.1"/>
    <property type="molecule type" value="Genomic_DNA"/>
</dbReference>
<protein>
    <submittedName>
        <fullName evidence="8">Multidrug resistance protein B</fullName>
    </submittedName>
</protein>
<keyword evidence="2" id="KW-0813">Transport</keyword>
<feature type="transmembrane region" description="Helical" evidence="6">
    <location>
        <begin position="232"/>
        <end position="252"/>
    </location>
</feature>
<dbReference type="PANTHER" id="PTHR42718:SF9">
    <property type="entry name" value="MAJOR FACILITATOR SUPERFAMILY MULTIDRUG TRANSPORTER MFSC"/>
    <property type="match status" value="1"/>
</dbReference>
<evidence type="ECO:0000256" key="2">
    <source>
        <dbReference type="ARBA" id="ARBA00022448"/>
    </source>
</evidence>
<feature type="transmembrane region" description="Helical" evidence="6">
    <location>
        <begin position="290"/>
        <end position="308"/>
    </location>
</feature>
<dbReference type="PANTHER" id="PTHR42718">
    <property type="entry name" value="MAJOR FACILITATOR SUPERFAMILY MULTIDRUG TRANSPORTER MFSC"/>
    <property type="match status" value="1"/>
</dbReference>
<evidence type="ECO:0000256" key="5">
    <source>
        <dbReference type="ARBA" id="ARBA00023136"/>
    </source>
</evidence>
<dbReference type="PRINTS" id="PR01036">
    <property type="entry name" value="TCRTETB"/>
</dbReference>
<proteinExistence type="predicted"/>
<evidence type="ECO:0000256" key="6">
    <source>
        <dbReference type="SAM" id="Phobius"/>
    </source>
</evidence>
<dbReference type="Pfam" id="PF07690">
    <property type="entry name" value="MFS_1"/>
    <property type="match status" value="1"/>
</dbReference>
<evidence type="ECO:0000313" key="9">
    <source>
        <dbReference type="Proteomes" id="UP000070096"/>
    </source>
</evidence>
<feature type="transmembrane region" description="Helical" evidence="6">
    <location>
        <begin position="457"/>
        <end position="478"/>
    </location>
</feature>
<evidence type="ECO:0000256" key="4">
    <source>
        <dbReference type="ARBA" id="ARBA00022989"/>
    </source>
</evidence>
<feature type="transmembrane region" description="Helical" evidence="6">
    <location>
        <begin position="117"/>
        <end position="137"/>
    </location>
</feature>
<dbReference type="PROSITE" id="PS50850">
    <property type="entry name" value="MFS"/>
    <property type="match status" value="1"/>
</dbReference>
<feature type="transmembrane region" description="Helical" evidence="6">
    <location>
        <begin position="264"/>
        <end position="284"/>
    </location>
</feature>
<feature type="transmembrane region" description="Helical" evidence="6">
    <location>
        <begin position="204"/>
        <end position="226"/>
    </location>
</feature>
<evidence type="ECO:0000256" key="1">
    <source>
        <dbReference type="ARBA" id="ARBA00004651"/>
    </source>
</evidence>
<comment type="subcellular location">
    <subcellularLocation>
        <location evidence="1">Cell membrane</location>
        <topology evidence="1">Multi-pass membrane protein</topology>
    </subcellularLocation>
</comment>
<comment type="caution">
    <text evidence="8">The sequence shown here is derived from an EMBL/GenBank/DDBJ whole genome shotgun (WGS) entry which is preliminary data.</text>
</comment>
<feature type="transmembrane region" description="Helical" evidence="6">
    <location>
        <begin position="144"/>
        <end position="168"/>
    </location>
</feature>
<feature type="transmembrane region" description="Helical" evidence="6">
    <location>
        <begin position="328"/>
        <end position="349"/>
    </location>
</feature>
<dbReference type="AlphaFoldDB" id="A0A139N5Y3"/>
<sequence>MAFFYKNNKNLFFFSIADYSQLSEFVFPFSIRQTRWRYSHYSLFKEDFLLYNKYSNHFKHIKETIVPEYQTVEKKDFFSLLATALVCFAGILSETSMNVTFPHLSKVFGLGLGTLQWITTGYLLAVAITITLGATLAHNWKERTILFTALANFCLGTLIAMLASSFPILMVGRILQGGATGLAIPLLFNLIVERVPKQKIGTYMGLSGMVVSLAPAIGPTYGGFMISRFDWHMIYTFILPVPIISFILGFFFLRNSEKSRKRAFDLLSFLLLASSLVFAIVAISSLEEGHIDWFYLILCILPLACFIYRSLKIDHPFLDIRILKQPTVLLAILPFFIFQFINLSANFLIPNFLVIEKDISTAQAGFALLPGTMLGAFLSPVFGKLYDTKGPKPTLFTGNSLLFLAVLLLLLFTKELTLTAVIAIYICFTLGRNMAFNNTLALATTQVDKEKTADTTALFQLAQTFAGAIGTAVTAVIANQAPNMTKGTQNVFTLLLGLVIFVFLSYLLLFKRIAAKKN</sequence>